<dbReference type="NCBIfam" id="TIGR03953">
    <property type="entry name" value="rplD_bact"/>
    <property type="match status" value="1"/>
</dbReference>
<feature type="region of interest" description="Disordered" evidence="6">
    <location>
        <begin position="44"/>
        <end position="78"/>
    </location>
</feature>
<dbReference type="AlphaFoldDB" id="A0A8J7RLC5"/>
<evidence type="ECO:0000256" key="6">
    <source>
        <dbReference type="SAM" id="MobiDB-lite"/>
    </source>
</evidence>
<keyword evidence="5" id="KW-0699">rRNA-binding</keyword>
<dbReference type="Pfam" id="PF00573">
    <property type="entry name" value="Ribosomal_L4"/>
    <property type="match status" value="1"/>
</dbReference>
<evidence type="ECO:0000256" key="3">
    <source>
        <dbReference type="ARBA" id="ARBA00023274"/>
    </source>
</evidence>
<organism evidence="7 8">
    <name type="scientific">Natronogracilivirga saccharolytica</name>
    <dbReference type="NCBI Taxonomy" id="2812953"/>
    <lineage>
        <taxon>Bacteria</taxon>
        <taxon>Pseudomonadati</taxon>
        <taxon>Balneolota</taxon>
        <taxon>Balneolia</taxon>
        <taxon>Balneolales</taxon>
        <taxon>Cyclonatronaceae</taxon>
        <taxon>Natronogracilivirga</taxon>
    </lineage>
</organism>
<dbReference type="Proteomes" id="UP000673975">
    <property type="component" value="Unassembled WGS sequence"/>
</dbReference>
<keyword evidence="3 5" id="KW-0687">Ribonucleoprotein</keyword>
<dbReference type="GO" id="GO:0006412">
    <property type="term" value="P:translation"/>
    <property type="evidence" value="ECO:0007669"/>
    <property type="project" value="UniProtKB-UniRule"/>
</dbReference>
<dbReference type="InterPro" id="IPR013005">
    <property type="entry name" value="Ribosomal_uL4-like"/>
</dbReference>
<name>A0A8J7RLC5_9BACT</name>
<proteinExistence type="inferred from homology"/>
<protein>
    <recommendedName>
        <fullName evidence="4 5">Large ribosomal subunit protein uL4</fullName>
    </recommendedName>
</protein>
<sequence>MKIKVINKDGSESGRQAEFDDALFGAEPKDNLIYEDVRSYLANQRKGTASTKGRSEVRGGGRKAYRQKGTGMARRGSIRSPLLKGGGTVFGPKPRKYSVRLTKKMKRLARLSAMIYKLNDNAVKVIEDFDFETPKTKAAVEILKASGVEGKKVLVLTSGTRPVVYKSCSNLQNVKVLQANNSSTYHLMNADVVLMQESAVKELEESLKGKTVEAEA</sequence>
<dbReference type="InterPro" id="IPR023574">
    <property type="entry name" value="Ribosomal_uL4_dom_sf"/>
</dbReference>
<evidence type="ECO:0000256" key="1">
    <source>
        <dbReference type="ARBA" id="ARBA00010528"/>
    </source>
</evidence>
<evidence type="ECO:0000256" key="4">
    <source>
        <dbReference type="ARBA" id="ARBA00035244"/>
    </source>
</evidence>
<comment type="function">
    <text evidence="5">One of the primary rRNA binding proteins, this protein initially binds near the 5'-end of the 23S rRNA. It is important during the early stages of 50S assembly. It makes multiple contacts with different domains of the 23S rRNA in the assembled 50S subunit and ribosome.</text>
</comment>
<dbReference type="Gene3D" id="3.40.1370.10">
    <property type="match status" value="1"/>
</dbReference>
<keyword evidence="8" id="KW-1185">Reference proteome</keyword>
<dbReference type="SUPFAM" id="SSF52166">
    <property type="entry name" value="Ribosomal protein L4"/>
    <property type="match status" value="1"/>
</dbReference>
<dbReference type="GO" id="GO:0005840">
    <property type="term" value="C:ribosome"/>
    <property type="evidence" value="ECO:0007669"/>
    <property type="project" value="UniProtKB-KW"/>
</dbReference>
<comment type="subunit">
    <text evidence="5">Part of the 50S ribosomal subunit.</text>
</comment>
<dbReference type="InterPro" id="IPR002136">
    <property type="entry name" value="Ribosomal_uL4"/>
</dbReference>
<accession>A0A8J7RLC5</accession>
<keyword evidence="5" id="KW-0694">RNA-binding</keyword>
<dbReference type="GO" id="GO:0003735">
    <property type="term" value="F:structural constituent of ribosome"/>
    <property type="evidence" value="ECO:0007669"/>
    <property type="project" value="InterPro"/>
</dbReference>
<reference evidence="7" key="1">
    <citation type="submission" date="2021-02" db="EMBL/GenBank/DDBJ databases">
        <title>Natronogracilivirga saccharolytica gen. nov. sp. nov. a new anaerobic, haloalkiliphilic carbohydrate-fermenting bacterium from soda lake and proposing of Cyclonatronumiaceae fam. nov. in the phylum Balneolaeota.</title>
        <authorList>
            <person name="Zhilina T.N."/>
            <person name="Sorokin D.Y."/>
            <person name="Zavarzina D.G."/>
            <person name="Toshchakov S.V."/>
            <person name="Kublanov I.V."/>
        </authorList>
    </citation>
    <scope>NUCLEOTIDE SEQUENCE</scope>
    <source>
        <strain evidence="7">Z-1702</strain>
    </source>
</reference>
<evidence type="ECO:0000256" key="5">
    <source>
        <dbReference type="HAMAP-Rule" id="MF_01328"/>
    </source>
</evidence>
<comment type="similarity">
    <text evidence="1 5">Belongs to the universal ribosomal protein uL4 family.</text>
</comment>
<evidence type="ECO:0000256" key="2">
    <source>
        <dbReference type="ARBA" id="ARBA00022980"/>
    </source>
</evidence>
<evidence type="ECO:0000313" key="7">
    <source>
        <dbReference type="EMBL" id="MBP3192258.1"/>
    </source>
</evidence>
<gene>
    <name evidence="5 7" type="primary">rplD</name>
    <name evidence="7" type="ORF">NATSA_06260</name>
</gene>
<dbReference type="RefSeq" id="WP_210511147.1">
    <property type="nucleotide sequence ID" value="NZ_JAFIDN010000003.1"/>
</dbReference>
<comment type="function">
    <text evidence="5">Forms part of the polypeptide exit tunnel.</text>
</comment>
<dbReference type="EMBL" id="JAFIDN010000003">
    <property type="protein sequence ID" value="MBP3192258.1"/>
    <property type="molecule type" value="Genomic_DNA"/>
</dbReference>
<dbReference type="PANTHER" id="PTHR10746:SF6">
    <property type="entry name" value="LARGE RIBOSOMAL SUBUNIT PROTEIN UL4M"/>
    <property type="match status" value="1"/>
</dbReference>
<dbReference type="GO" id="GO:1990904">
    <property type="term" value="C:ribonucleoprotein complex"/>
    <property type="evidence" value="ECO:0007669"/>
    <property type="project" value="UniProtKB-KW"/>
</dbReference>
<dbReference type="HAMAP" id="MF_01328_B">
    <property type="entry name" value="Ribosomal_uL4_B"/>
    <property type="match status" value="1"/>
</dbReference>
<evidence type="ECO:0000313" key="8">
    <source>
        <dbReference type="Proteomes" id="UP000673975"/>
    </source>
</evidence>
<dbReference type="PANTHER" id="PTHR10746">
    <property type="entry name" value="50S RIBOSOMAL PROTEIN L4"/>
    <property type="match status" value="1"/>
</dbReference>
<comment type="caution">
    <text evidence="7">The sequence shown here is derived from an EMBL/GenBank/DDBJ whole genome shotgun (WGS) entry which is preliminary data.</text>
</comment>
<dbReference type="GO" id="GO:0019843">
    <property type="term" value="F:rRNA binding"/>
    <property type="evidence" value="ECO:0007669"/>
    <property type="project" value="UniProtKB-UniRule"/>
</dbReference>
<keyword evidence="2 5" id="KW-0689">Ribosomal protein</keyword>